<dbReference type="GO" id="GO:0008887">
    <property type="term" value="F:glycerate kinase activity"/>
    <property type="evidence" value="ECO:0007669"/>
    <property type="project" value="UniProtKB-UniRule"/>
</dbReference>
<dbReference type="Gene3D" id="3.90.1510.10">
    <property type="entry name" value="Glycerate kinase, domain 2"/>
    <property type="match status" value="1"/>
</dbReference>
<evidence type="ECO:0000256" key="3">
    <source>
        <dbReference type="ARBA" id="ARBA00022777"/>
    </source>
</evidence>
<keyword evidence="3 4" id="KW-0418">Kinase</keyword>
<name>A0A411ZM33_9FIRM</name>
<dbReference type="Proteomes" id="UP000284662">
    <property type="component" value="Unassembled WGS sequence"/>
</dbReference>
<comment type="caution">
    <text evidence="5">The sequence shown here is derived from an EMBL/GenBank/DDBJ whole genome shotgun (WGS) entry which is preliminary data.</text>
</comment>
<dbReference type="Gene3D" id="3.40.50.10350">
    <property type="entry name" value="Glycerate kinase, domain 1"/>
    <property type="match status" value="1"/>
</dbReference>
<dbReference type="PANTHER" id="PTHR21599">
    <property type="entry name" value="GLYCERATE KINASE"/>
    <property type="match status" value="1"/>
</dbReference>
<reference evidence="5 6" key="1">
    <citation type="submission" date="2018-08" db="EMBL/GenBank/DDBJ databases">
        <title>A genome reference for cultivated species of the human gut microbiota.</title>
        <authorList>
            <person name="Zou Y."/>
            <person name="Xue W."/>
            <person name="Luo G."/>
        </authorList>
    </citation>
    <scope>NUCLEOTIDE SEQUENCE [LARGE SCALE GENOMIC DNA]</scope>
    <source>
        <strain evidence="5 6">AF29-2</strain>
    </source>
</reference>
<sequence length="375" mass="40117">MQNFILVPDSFKGTLSAIEVCNIMKSSIKNLYKDANIISVPVADGGEGTVDAFLYALGGEKKSVWVSDAFNEQKILAHYAMLKDDIAVIEMAACAGLPLVKNRLEPDKTTTFGVGELIIDAINSGAKKIILGLGGSATNDGGCGMAAALGVKFKDEQNQEFIPTGGTLSQIYKIDMNNIYSKIKDVEFISMCDVDNPLCGRLGASAVFAPQKGADEDMVKLLDEGLAHLAKVIKRDLHIEVKDIKGAGAAGGLGAGSIAFLQSKLTKGIDVILDTINFDELVSKADIVFTGEGKFDSQSLHGKVVMGVANRSQKYKTPVIVVTGAIGENIQEAYNKGITAIFSINKEPMEFSKSALKSKENMILTMENILRLLKI</sequence>
<evidence type="ECO:0000256" key="1">
    <source>
        <dbReference type="ARBA" id="ARBA00006284"/>
    </source>
</evidence>
<evidence type="ECO:0000313" key="5">
    <source>
        <dbReference type="EMBL" id="RGQ03869.1"/>
    </source>
</evidence>
<dbReference type="PANTHER" id="PTHR21599:SF0">
    <property type="entry name" value="GLYCERATE KINASE"/>
    <property type="match status" value="1"/>
</dbReference>
<keyword evidence="2 4" id="KW-0808">Transferase</keyword>
<dbReference type="AlphaFoldDB" id="A0A411ZM33"/>
<dbReference type="InterPro" id="IPR018197">
    <property type="entry name" value="Glycerate_kinase_RE-like"/>
</dbReference>
<evidence type="ECO:0000256" key="2">
    <source>
        <dbReference type="ARBA" id="ARBA00022679"/>
    </source>
</evidence>
<dbReference type="RefSeq" id="WP_117976885.1">
    <property type="nucleotide sequence ID" value="NZ_QRST01000019.1"/>
</dbReference>
<dbReference type="PIRSF" id="PIRSF006078">
    <property type="entry name" value="GlxK"/>
    <property type="match status" value="1"/>
</dbReference>
<protein>
    <submittedName>
        <fullName evidence="5">Glycerate kinase</fullName>
    </submittedName>
</protein>
<dbReference type="InterPro" id="IPR036129">
    <property type="entry name" value="Glycerate_kinase_sf"/>
</dbReference>
<dbReference type="GO" id="GO:0031388">
    <property type="term" value="P:organic acid phosphorylation"/>
    <property type="evidence" value="ECO:0007669"/>
    <property type="project" value="UniProtKB-UniRule"/>
</dbReference>
<evidence type="ECO:0000256" key="4">
    <source>
        <dbReference type="PIRNR" id="PIRNR006078"/>
    </source>
</evidence>
<gene>
    <name evidence="5" type="ORF">DWZ11_08860</name>
</gene>
<organism evidence="5 6">
    <name type="scientific">Megamonas rupellensis</name>
    <dbReference type="NCBI Taxonomy" id="491921"/>
    <lineage>
        <taxon>Bacteria</taxon>
        <taxon>Bacillati</taxon>
        <taxon>Bacillota</taxon>
        <taxon>Negativicutes</taxon>
        <taxon>Selenomonadales</taxon>
        <taxon>Selenomonadaceae</taxon>
        <taxon>Megamonas</taxon>
    </lineage>
</organism>
<dbReference type="InterPro" id="IPR004381">
    <property type="entry name" value="Glycerate_kinase"/>
</dbReference>
<dbReference type="InterPro" id="IPR018193">
    <property type="entry name" value="Glyc_kinase_flavodox-like_fold"/>
</dbReference>
<evidence type="ECO:0000313" key="6">
    <source>
        <dbReference type="Proteomes" id="UP000284662"/>
    </source>
</evidence>
<comment type="similarity">
    <text evidence="1 4">Belongs to the glycerate kinase type-1 family.</text>
</comment>
<dbReference type="NCBIfam" id="TIGR00045">
    <property type="entry name" value="glycerate kinase"/>
    <property type="match status" value="1"/>
</dbReference>
<dbReference type="Pfam" id="PF02595">
    <property type="entry name" value="Gly_kinase"/>
    <property type="match status" value="1"/>
</dbReference>
<dbReference type="EMBL" id="QRST01000019">
    <property type="protein sequence ID" value="RGQ03869.1"/>
    <property type="molecule type" value="Genomic_DNA"/>
</dbReference>
<accession>A0A411ZM33</accession>
<dbReference type="SUPFAM" id="SSF110738">
    <property type="entry name" value="Glycerate kinase I"/>
    <property type="match status" value="1"/>
</dbReference>
<proteinExistence type="inferred from homology"/>